<evidence type="ECO:0000313" key="12">
    <source>
        <dbReference type="Proteomes" id="UP000605970"/>
    </source>
</evidence>
<comment type="cofactor">
    <cofactor evidence="1">
        <name>FAD</name>
        <dbReference type="ChEBI" id="CHEBI:57692"/>
    </cofactor>
</comment>
<dbReference type="SUPFAM" id="SSF50022">
    <property type="entry name" value="ISP domain"/>
    <property type="match status" value="1"/>
</dbReference>
<keyword evidence="4" id="KW-0001">2Fe-2S</keyword>
<evidence type="ECO:0000313" key="11">
    <source>
        <dbReference type="EMBL" id="KAF7638257.1"/>
    </source>
</evidence>
<dbReference type="PANTHER" id="PTHR43557:SF2">
    <property type="entry name" value="RIESKE DOMAIN-CONTAINING PROTEIN-RELATED"/>
    <property type="match status" value="1"/>
</dbReference>
<dbReference type="EMBL" id="JABEBT010000013">
    <property type="protein sequence ID" value="KAF7638257.1"/>
    <property type="molecule type" value="Genomic_DNA"/>
</dbReference>
<dbReference type="Gene3D" id="3.50.50.60">
    <property type="entry name" value="FAD/NAD(P)-binding domain"/>
    <property type="match status" value="2"/>
</dbReference>
<dbReference type="Gene3D" id="2.102.10.10">
    <property type="entry name" value="Rieske [2Fe-2S] iron-sulphur domain"/>
    <property type="match status" value="1"/>
</dbReference>
<dbReference type="PROSITE" id="PS51296">
    <property type="entry name" value="RIESKE"/>
    <property type="match status" value="1"/>
</dbReference>
<dbReference type="InterPro" id="IPR016156">
    <property type="entry name" value="FAD/NAD-linked_Rdtase_dimer_sf"/>
</dbReference>
<evidence type="ECO:0000256" key="3">
    <source>
        <dbReference type="ARBA" id="ARBA00022630"/>
    </source>
</evidence>
<dbReference type="Proteomes" id="UP000605970">
    <property type="component" value="Unassembled WGS sequence"/>
</dbReference>
<keyword evidence="6" id="KW-0274">FAD</keyword>
<keyword evidence="3" id="KW-0285">Flavoprotein</keyword>
<dbReference type="SUPFAM" id="SSF51905">
    <property type="entry name" value="FAD/NAD(P)-binding domain"/>
    <property type="match status" value="2"/>
</dbReference>
<dbReference type="GO" id="GO:0005737">
    <property type="term" value="C:cytoplasm"/>
    <property type="evidence" value="ECO:0007669"/>
    <property type="project" value="TreeGrafter"/>
</dbReference>
<keyword evidence="9" id="KW-0411">Iron-sulfur</keyword>
<dbReference type="Pfam" id="PF00355">
    <property type="entry name" value="Rieske"/>
    <property type="match status" value="1"/>
</dbReference>
<evidence type="ECO:0000256" key="8">
    <source>
        <dbReference type="ARBA" id="ARBA00023004"/>
    </source>
</evidence>
<gene>
    <name evidence="11" type="ORF">Mgra_00002231</name>
</gene>
<organism evidence="11 12">
    <name type="scientific">Meloidogyne graminicola</name>
    <dbReference type="NCBI Taxonomy" id="189291"/>
    <lineage>
        <taxon>Eukaryota</taxon>
        <taxon>Metazoa</taxon>
        <taxon>Ecdysozoa</taxon>
        <taxon>Nematoda</taxon>
        <taxon>Chromadorea</taxon>
        <taxon>Rhabditida</taxon>
        <taxon>Tylenchina</taxon>
        <taxon>Tylenchomorpha</taxon>
        <taxon>Tylenchoidea</taxon>
        <taxon>Meloidogynidae</taxon>
        <taxon>Meloidogyninae</taxon>
        <taxon>Meloidogyne</taxon>
    </lineage>
</organism>
<sequence length="617" mass="69007">MYRSSILQQQQQQKQQIISLNSSKLIHNNSSISLNKSSPTTSPSLLLSNSSPSSSSPCFEINIGKKQQFIFLCKLNDFNNNKKMLEININDSDKLLLIYKESFAGSEFFALQSICPNCKTPLINGVLCKSHIRCSIHGSAYNLRTGILEDSVGLNSIWTFKIHLIGTALFTELISLEKLKLLRTISNLTTINNKSLNNPIIIVGGGIAGITCIETLRHLKFSKPIVLISRENELPYDRKLISKKLFNNNNSSCFILRSREFLEKYLGVHLLLGHNVRSVRTEEKRILVEFKQKNGGGGEPTLVKALEYEELVLCLGATSKRLQGIEGSDYLEGIIHLRTLKDAQQLNNELKESPKNVAIIGSGFLGFEISSLIYPIAKSISIYGKASTPLTLLGSEVGNEIRKFIREQGVIIRQDSVLRSMGGFDRVQDLKFRDGLIAIADTVIVAIGIMPSTSILMGSGIRTNAEGYILVDEAMRTNIPNIYACGDCVNFPINGQIIQRRINLPHWQIAQYQGKIAAYSLMGISARPRLVPFLWIRLFDRHLTFSSLDPTIDVDERILRGSIAENNFVAYFLKSDKVVGVANCGPLNVAIQFMEIFKKDKIVTKAEDFKYLIKYYT</sequence>
<evidence type="ECO:0000256" key="1">
    <source>
        <dbReference type="ARBA" id="ARBA00001974"/>
    </source>
</evidence>
<evidence type="ECO:0000256" key="7">
    <source>
        <dbReference type="ARBA" id="ARBA00023002"/>
    </source>
</evidence>
<dbReference type="GO" id="GO:0016651">
    <property type="term" value="F:oxidoreductase activity, acting on NAD(P)H"/>
    <property type="evidence" value="ECO:0007669"/>
    <property type="project" value="TreeGrafter"/>
</dbReference>
<keyword evidence="7" id="KW-0560">Oxidoreductase</keyword>
<dbReference type="InterPro" id="IPR023753">
    <property type="entry name" value="FAD/NAD-binding_dom"/>
</dbReference>
<evidence type="ECO:0000256" key="9">
    <source>
        <dbReference type="ARBA" id="ARBA00023014"/>
    </source>
</evidence>
<dbReference type="PRINTS" id="PR00368">
    <property type="entry name" value="FADPNR"/>
</dbReference>
<dbReference type="Pfam" id="PF07992">
    <property type="entry name" value="Pyr_redox_2"/>
    <property type="match status" value="1"/>
</dbReference>
<feature type="domain" description="Rieske" evidence="10">
    <location>
        <begin position="70"/>
        <end position="171"/>
    </location>
</feature>
<keyword evidence="8" id="KW-0408">Iron</keyword>
<accession>A0A8S9ZXB7</accession>
<keyword evidence="12" id="KW-1185">Reference proteome</keyword>
<dbReference type="PANTHER" id="PTHR43557">
    <property type="entry name" value="APOPTOSIS-INDUCING FACTOR 1"/>
    <property type="match status" value="1"/>
</dbReference>
<reference evidence="11" key="1">
    <citation type="journal article" date="2020" name="Ecol. Evol.">
        <title>Genome structure and content of the rice root-knot nematode (Meloidogyne graminicola).</title>
        <authorList>
            <person name="Phan N.T."/>
            <person name="Danchin E.G.J."/>
            <person name="Klopp C."/>
            <person name="Perfus-Barbeoch L."/>
            <person name="Kozlowski D.K."/>
            <person name="Koutsovoulos G.D."/>
            <person name="Lopez-Roques C."/>
            <person name="Bouchez O."/>
            <person name="Zahm M."/>
            <person name="Besnard G."/>
            <person name="Bellafiore S."/>
        </authorList>
    </citation>
    <scope>NUCLEOTIDE SEQUENCE</scope>
    <source>
        <strain evidence="11">VN-18</strain>
    </source>
</reference>
<proteinExistence type="inferred from homology"/>
<dbReference type="AlphaFoldDB" id="A0A8S9ZXB7"/>
<dbReference type="GO" id="GO:0051537">
    <property type="term" value="F:2 iron, 2 sulfur cluster binding"/>
    <property type="evidence" value="ECO:0007669"/>
    <property type="project" value="UniProtKB-KW"/>
</dbReference>
<evidence type="ECO:0000256" key="5">
    <source>
        <dbReference type="ARBA" id="ARBA00022723"/>
    </source>
</evidence>
<dbReference type="InterPro" id="IPR036188">
    <property type="entry name" value="FAD/NAD-bd_sf"/>
</dbReference>
<evidence type="ECO:0000256" key="6">
    <source>
        <dbReference type="ARBA" id="ARBA00022827"/>
    </source>
</evidence>
<dbReference type="InterPro" id="IPR036922">
    <property type="entry name" value="Rieske_2Fe-2S_sf"/>
</dbReference>
<comment type="similarity">
    <text evidence="2">Belongs to the FAD-dependent oxidoreductase family.</text>
</comment>
<protein>
    <submittedName>
        <fullName evidence="11">Rieske domain-containing protein</fullName>
    </submittedName>
</protein>
<dbReference type="SUPFAM" id="SSF55424">
    <property type="entry name" value="FAD/NAD-linked reductases, dimerisation (C-terminal) domain"/>
    <property type="match status" value="1"/>
</dbReference>
<dbReference type="GO" id="GO:0046872">
    <property type="term" value="F:metal ion binding"/>
    <property type="evidence" value="ECO:0007669"/>
    <property type="project" value="UniProtKB-KW"/>
</dbReference>
<dbReference type="InterPro" id="IPR017941">
    <property type="entry name" value="Rieske_2Fe-2S"/>
</dbReference>
<evidence type="ECO:0000256" key="4">
    <source>
        <dbReference type="ARBA" id="ARBA00022714"/>
    </source>
</evidence>
<keyword evidence="5" id="KW-0479">Metal-binding</keyword>
<dbReference type="InterPro" id="IPR050446">
    <property type="entry name" value="FAD-oxidoreductase/Apoptosis"/>
</dbReference>
<comment type="caution">
    <text evidence="11">The sequence shown here is derived from an EMBL/GenBank/DDBJ whole genome shotgun (WGS) entry which is preliminary data.</text>
</comment>
<evidence type="ECO:0000259" key="10">
    <source>
        <dbReference type="PROSITE" id="PS51296"/>
    </source>
</evidence>
<evidence type="ECO:0000256" key="2">
    <source>
        <dbReference type="ARBA" id="ARBA00006442"/>
    </source>
</evidence>
<dbReference type="PRINTS" id="PR00411">
    <property type="entry name" value="PNDRDTASEI"/>
</dbReference>
<dbReference type="OrthoDB" id="5840486at2759"/>
<name>A0A8S9ZXB7_9BILA</name>